<keyword evidence="9" id="KW-1185">Reference proteome</keyword>
<dbReference type="AlphaFoldDB" id="A0A1E1L168"/>
<evidence type="ECO:0000256" key="3">
    <source>
        <dbReference type="ARBA" id="ARBA00023015"/>
    </source>
</evidence>
<gene>
    <name evidence="8" type="ORF">RAG0_10762</name>
</gene>
<keyword evidence="3" id="KW-0805">Transcription regulation</keyword>
<dbReference type="Pfam" id="PF11951">
    <property type="entry name" value="Fungal_trans_2"/>
    <property type="match status" value="1"/>
</dbReference>
<keyword evidence="1" id="KW-0479">Metal-binding</keyword>
<evidence type="ECO:0000256" key="2">
    <source>
        <dbReference type="ARBA" id="ARBA00022833"/>
    </source>
</evidence>
<dbReference type="SMART" id="SM00066">
    <property type="entry name" value="GAL4"/>
    <property type="match status" value="1"/>
</dbReference>
<dbReference type="GO" id="GO:0008270">
    <property type="term" value="F:zinc ion binding"/>
    <property type="evidence" value="ECO:0007669"/>
    <property type="project" value="InterPro"/>
</dbReference>
<keyword evidence="5" id="KW-0804">Transcription</keyword>
<evidence type="ECO:0000259" key="7">
    <source>
        <dbReference type="PROSITE" id="PS50048"/>
    </source>
</evidence>
<dbReference type="PANTHER" id="PTHR36206">
    <property type="entry name" value="ASPERCRYPTIN BIOSYNTHESIS CLUSTER-SPECIFIC TRANSCRIPTION REGULATOR ATNN-RELATED"/>
    <property type="match status" value="1"/>
</dbReference>
<evidence type="ECO:0000256" key="5">
    <source>
        <dbReference type="ARBA" id="ARBA00023163"/>
    </source>
</evidence>
<evidence type="ECO:0000313" key="8">
    <source>
        <dbReference type="EMBL" id="CZT04257.1"/>
    </source>
</evidence>
<sequence length="558" mass="63050">MPSKTSQAEFFISSSMVETSSLKAPHRTRKRASTPRSKTGCVTCKIRRLKCGEEKPSCHRCVKSGWHCDGYDHVVSLPTATPLALAPIRPRSISTSSSQSGSPTISLFAPSISFDLYDEEQRYFQSFIDDVSTHLQGHDTFFWRGIALQEAHTNFSVRHGLVAIGALAKSTDKSLCGSYRMDTSHGTHREFALQQYEKAIQGLRQSMGISRHGKCVRATVISCLVLAFFDNFIGNGGFALQHIRHARDIVSTANIVVPAIITTNSREEDHITAMLLRLDVQALCVTGIEDNRTYIALEPCSPNFPLPTRFTSVEESRHTRDAVVEAGYNFFYHCTQYSSTSPSQIPPYILQARDYLIQKIHHLHNLMDALMLGMEPDLICHPLSRPESLKLTSTILLIRLTTSLGAPETSCDELGLYFEFLFNVSEDMLEYEAAGNSCAFEAELFTPDSRTIAPLFLIATKCRSSPSLRRQAISLLLSSHRREWMYDSLLAGRIGEWMLGIEEEGMDEFGRIPECVRVWGETVTLDLQRRRALVRCRQNFLDREGEMAWRWRERDVCW</sequence>
<evidence type="ECO:0000256" key="6">
    <source>
        <dbReference type="ARBA" id="ARBA00023242"/>
    </source>
</evidence>
<dbReference type="InterPro" id="IPR001138">
    <property type="entry name" value="Zn2Cys6_DnaBD"/>
</dbReference>
<keyword evidence="6" id="KW-0539">Nucleus</keyword>
<feature type="domain" description="Zn(2)-C6 fungal-type" evidence="7">
    <location>
        <begin position="40"/>
        <end position="68"/>
    </location>
</feature>
<accession>A0A1E1L168</accession>
<dbReference type="InterPro" id="IPR052360">
    <property type="entry name" value="Transcr_Regulatory_Proteins"/>
</dbReference>
<proteinExistence type="predicted"/>
<dbReference type="PROSITE" id="PS00463">
    <property type="entry name" value="ZN2_CY6_FUNGAL_1"/>
    <property type="match status" value="1"/>
</dbReference>
<dbReference type="EMBL" id="FJUX01000068">
    <property type="protein sequence ID" value="CZT04257.1"/>
    <property type="molecule type" value="Genomic_DNA"/>
</dbReference>
<protein>
    <recommendedName>
        <fullName evidence="7">Zn(2)-C6 fungal-type domain-containing protein</fullName>
    </recommendedName>
</protein>
<evidence type="ECO:0000256" key="4">
    <source>
        <dbReference type="ARBA" id="ARBA00023125"/>
    </source>
</evidence>
<keyword evidence="4" id="KW-0238">DNA-binding</keyword>
<dbReference type="InterPro" id="IPR021858">
    <property type="entry name" value="Fun_TF"/>
</dbReference>
<reference evidence="9" key="1">
    <citation type="submission" date="2016-03" db="EMBL/GenBank/DDBJ databases">
        <authorList>
            <person name="Guldener U."/>
        </authorList>
    </citation>
    <scope>NUCLEOTIDE SEQUENCE [LARGE SCALE GENOMIC DNA]</scope>
    <source>
        <strain evidence="9">04CH-RAC-A.6.1</strain>
    </source>
</reference>
<organism evidence="8 9">
    <name type="scientific">Rhynchosporium agropyri</name>
    <dbReference type="NCBI Taxonomy" id="914238"/>
    <lineage>
        <taxon>Eukaryota</taxon>
        <taxon>Fungi</taxon>
        <taxon>Dikarya</taxon>
        <taxon>Ascomycota</taxon>
        <taxon>Pezizomycotina</taxon>
        <taxon>Leotiomycetes</taxon>
        <taxon>Helotiales</taxon>
        <taxon>Ploettnerulaceae</taxon>
        <taxon>Rhynchosporium</taxon>
    </lineage>
</organism>
<evidence type="ECO:0000256" key="1">
    <source>
        <dbReference type="ARBA" id="ARBA00022723"/>
    </source>
</evidence>
<dbReference type="GO" id="GO:0000981">
    <property type="term" value="F:DNA-binding transcription factor activity, RNA polymerase II-specific"/>
    <property type="evidence" value="ECO:0007669"/>
    <property type="project" value="InterPro"/>
</dbReference>
<dbReference type="SUPFAM" id="SSF57701">
    <property type="entry name" value="Zn2/Cys6 DNA-binding domain"/>
    <property type="match status" value="1"/>
</dbReference>
<dbReference type="PANTHER" id="PTHR36206:SF4">
    <property type="entry name" value="HYPOTHETICAL CONSERVED PROTEIN (EUROFUNG)-RELATED"/>
    <property type="match status" value="1"/>
</dbReference>
<keyword evidence="2" id="KW-0862">Zinc</keyword>
<dbReference type="GO" id="GO:0003677">
    <property type="term" value="F:DNA binding"/>
    <property type="evidence" value="ECO:0007669"/>
    <property type="project" value="UniProtKB-KW"/>
</dbReference>
<dbReference type="PROSITE" id="PS50048">
    <property type="entry name" value="ZN2_CY6_FUNGAL_2"/>
    <property type="match status" value="1"/>
</dbReference>
<dbReference type="Proteomes" id="UP000178912">
    <property type="component" value="Unassembled WGS sequence"/>
</dbReference>
<dbReference type="InterPro" id="IPR036864">
    <property type="entry name" value="Zn2-C6_fun-type_DNA-bd_sf"/>
</dbReference>
<dbReference type="Gene3D" id="4.10.240.10">
    <property type="entry name" value="Zn(2)-C6 fungal-type DNA-binding domain"/>
    <property type="match status" value="1"/>
</dbReference>
<dbReference type="OrthoDB" id="3598904at2759"/>
<dbReference type="Pfam" id="PF00172">
    <property type="entry name" value="Zn_clus"/>
    <property type="match status" value="1"/>
</dbReference>
<evidence type="ECO:0000313" key="9">
    <source>
        <dbReference type="Proteomes" id="UP000178912"/>
    </source>
</evidence>
<name>A0A1E1L168_9HELO</name>
<dbReference type="CDD" id="cd00067">
    <property type="entry name" value="GAL4"/>
    <property type="match status" value="1"/>
</dbReference>